<gene>
    <name evidence="1" type="primary">Necator_chrX.g25162</name>
    <name evidence="1" type="ORF">RB195_024996</name>
</gene>
<protein>
    <submittedName>
        <fullName evidence="1">Uncharacterized protein</fullName>
    </submittedName>
</protein>
<keyword evidence="2" id="KW-1185">Reference proteome</keyword>
<reference evidence="1 2" key="1">
    <citation type="submission" date="2023-08" db="EMBL/GenBank/DDBJ databases">
        <title>A Necator americanus chromosomal reference genome.</title>
        <authorList>
            <person name="Ilik V."/>
            <person name="Petrzelkova K.J."/>
            <person name="Pardy F."/>
            <person name="Fuh T."/>
            <person name="Niatou-Singa F.S."/>
            <person name="Gouil Q."/>
            <person name="Baker L."/>
            <person name="Ritchie M.E."/>
            <person name="Jex A.R."/>
            <person name="Gazzola D."/>
            <person name="Li H."/>
            <person name="Toshio Fujiwara R."/>
            <person name="Zhan B."/>
            <person name="Aroian R.V."/>
            <person name="Pafco B."/>
            <person name="Schwarz E.M."/>
        </authorList>
    </citation>
    <scope>NUCLEOTIDE SEQUENCE [LARGE SCALE GENOMIC DNA]</scope>
    <source>
        <strain evidence="1 2">Aroian</strain>
        <tissue evidence="1">Whole animal</tissue>
    </source>
</reference>
<organism evidence="1 2">
    <name type="scientific">Necator americanus</name>
    <name type="common">Human hookworm</name>
    <dbReference type="NCBI Taxonomy" id="51031"/>
    <lineage>
        <taxon>Eukaryota</taxon>
        <taxon>Metazoa</taxon>
        <taxon>Ecdysozoa</taxon>
        <taxon>Nematoda</taxon>
        <taxon>Chromadorea</taxon>
        <taxon>Rhabditida</taxon>
        <taxon>Rhabditina</taxon>
        <taxon>Rhabditomorpha</taxon>
        <taxon>Strongyloidea</taxon>
        <taxon>Ancylostomatidae</taxon>
        <taxon>Bunostominae</taxon>
        <taxon>Necator</taxon>
    </lineage>
</organism>
<name>A0ABR1EQH7_NECAM</name>
<proteinExistence type="predicted"/>
<dbReference type="Proteomes" id="UP001303046">
    <property type="component" value="Unassembled WGS sequence"/>
</dbReference>
<comment type="caution">
    <text evidence="1">The sequence shown here is derived from an EMBL/GenBank/DDBJ whole genome shotgun (WGS) entry which is preliminary data.</text>
</comment>
<sequence length="187" mass="21295">MPPRHNVPSGYAGGYASIPRRGHAPVVHEDADNRLRCSSSHRDAENCGVTRKYAKKGALVTTNGRKYLEPYGHGVVTFDDTFNVTRYAFCLATLLVSDDVGNGFPCPYLLSYRMTATEIRVLFELAKGCEIELKYVMILMIYDTTHSKRYFPQVELLRCCAPYMQCELLYRPARTTTYDFARFEPPK</sequence>
<evidence type="ECO:0000313" key="1">
    <source>
        <dbReference type="EMBL" id="KAK6764884.1"/>
    </source>
</evidence>
<accession>A0ABR1EQH7</accession>
<dbReference type="EMBL" id="JAVFWL010000006">
    <property type="protein sequence ID" value="KAK6764884.1"/>
    <property type="molecule type" value="Genomic_DNA"/>
</dbReference>
<evidence type="ECO:0000313" key="2">
    <source>
        <dbReference type="Proteomes" id="UP001303046"/>
    </source>
</evidence>